<dbReference type="SUPFAM" id="SSF50985">
    <property type="entry name" value="RCC1/BLIP-II"/>
    <property type="match status" value="1"/>
</dbReference>
<feature type="domain" description="HECT" evidence="8">
    <location>
        <begin position="643"/>
        <end position="978"/>
    </location>
</feature>
<feature type="repeat" description="RCC1" evidence="7">
    <location>
        <begin position="57"/>
        <end position="109"/>
    </location>
</feature>
<keyword evidence="3" id="KW-0808">Transferase</keyword>
<dbReference type="CDD" id="cd00078">
    <property type="entry name" value="HECTc"/>
    <property type="match status" value="1"/>
</dbReference>
<gene>
    <name evidence="9" type="ORF">FSP39_002760</name>
</gene>
<dbReference type="PRINTS" id="PR00633">
    <property type="entry name" value="RCCNDNSATION"/>
</dbReference>
<evidence type="ECO:0000256" key="3">
    <source>
        <dbReference type="ARBA" id="ARBA00022679"/>
    </source>
</evidence>
<evidence type="ECO:0000313" key="10">
    <source>
        <dbReference type="Proteomes" id="UP001186944"/>
    </source>
</evidence>
<feature type="active site" description="Glycyl thioester intermediate" evidence="6">
    <location>
        <position position="946"/>
    </location>
</feature>
<comment type="caution">
    <text evidence="9">The sequence shown here is derived from an EMBL/GenBank/DDBJ whole genome shotgun (WGS) entry which is preliminary data.</text>
</comment>
<name>A0AA88XNM5_PINIB</name>
<dbReference type="Proteomes" id="UP001186944">
    <property type="component" value="Unassembled WGS sequence"/>
</dbReference>
<evidence type="ECO:0000313" key="9">
    <source>
        <dbReference type="EMBL" id="KAK3089327.1"/>
    </source>
</evidence>
<dbReference type="Gene3D" id="3.30.2160.10">
    <property type="entry name" value="Hect, E3 ligase catalytic domain"/>
    <property type="match status" value="1"/>
</dbReference>
<dbReference type="Gene3D" id="3.90.1750.10">
    <property type="entry name" value="Hect, E3 ligase catalytic domains"/>
    <property type="match status" value="1"/>
</dbReference>
<evidence type="ECO:0000256" key="4">
    <source>
        <dbReference type="ARBA" id="ARBA00022737"/>
    </source>
</evidence>
<dbReference type="PROSITE" id="PS50237">
    <property type="entry name" value="HECT"/>
    <property type="match status" value="1"/>
</dbReference>
<organism evidence="9 10">
    <name type="scientific">Pinctada imbricata</name>
    <name type="common">Atlantic pearl-oyster</name>
    <name type="synonym">Pinctada martensii</name>
    <dbReference type="NCBI Taxonomy" id="66713"/>
    <lineage>
        <taxon>Eukaryota</taxon>
        <taxon>Metazoa</taxon>
        <taxon>Spiralia</taxon>
        <taxon>Lophotrochozoa</taxon>
        <taxon>Mollusca</taxon>
        <taxon>Bivalvia</taxon>
        <taxon>Autobranchia</taxon>
        <taxon>Pteriomorphia</taxon>
        <taxon>Pterioida</taxon>
        <taxon>Pterioidea</taxon>
        <taxon>Pteriidae</taxon>
        <taxon>Pinctada</taxon>
    </lineage>
</organism>
<evidence type="ECO:0000256" key="2">
    <source>
        <dbReference type="ARBA" id="ARBA00022490"/>
    </source>
</evidence>
<evidence type="ECO:0000256" key="7">
    <source>
        <dbReference type="PROSITE-ProRule" id="PRU00235"/>
    </source>
</evidence>
<dbReference type="EMBL" id="VSWD01000010">
    <property type="protein sequence ID" value="KAK3089327.1"/>
    <property type="molecule type" value="Genomic_DNA"/>
</dbReference>
<evidence type="ECO:0000256" key="5">
    <source>
        <dbReference type="ARBA" id="ARBA00022786"/>
    </source>
</evidence>
<evidence type="ECO:0000256" key="1">
    <source>
        <dbReference type="ARBA" id="ARBA00004496"/>
    </source>
</evidence>
<protein>
    <recommendedName>
        <fullName evidence="8">HECT domain-containing protein</fullName>
    </recommendedName>
</protein>
<feature type="repeat" description="RCC1" evidence="7">
    <location>
        <begin position="237"/>
        <end position="305"/>
    </location>
</feature>
<keyword evidence="10" id="KW-1185">Reference proteome</keyword>
<feature type="repeat" description="RCC1" evidence="7">
    <location>
        <begin position="3"/>
        <end position="56"/>
    </location>
</feature>
<dbReference type="InterPro" id="IPR000408">
    <property type="entry name" value="Reg_chr_condens"/>
</dbReference>
<feature type="repeat" description="RCC1" evidence="7">
    <location>
        <begin position="164"/>
        <end position="216"/>
    </location>
</feature>
<dbReference type="InterPro" id="IPR058923">
    <property type="entry name" value="RCC1-like_dom"/>
</dbReference>
<sequence>MAAAVFGWGSAKYGQLGIGGSGEENVLSPKEVLSLQSLKIKDISCGERHSLLLTQDGAMYSCGNNDYGQLGQKNSSSTTTRFEKVESLTNMTVTQVVVGANHCLALTSAGEVFSWGDNSKGQLGRGPVSQAEQRNTKLVKDLAIYNTVQIASGAYHCLALTDDGKLFSWGDNTHGQLGLGPGTAYHDRPQQIMSLRGIPLAQITAGGYHSFVLSLSRAVFGWGKNWRHTLAFVMGSRRLYSFGCGGCGQQGSGNTGSRNAPGSVHAPFLVGSNVRNSQTMDHSGQLYSIKRLYAGGDHCFVQVEDAAQNDCQPDDYRDTDPSKSITYLTAEKCDAVRQLTADQSLPVDLTEDLTKIFSSAACLNASFLLPDEEHYGCSSKKHGLDMDEVRRLLNRIGDAVNISIIQKIVESIEHLLSSLPSSPPDVEALRLYLILPELHIFDQPKYFSTLITPFGASLNNLDKAASRILDLWWGSLKSRFIARLVYVFKQTIVYILQLPDSMIDREMASRFTGVRVSLEVLKKLNTVSEKNGQIVPYHHFYIPELKDKVNIKQDYAQWVQQNMMFSRPHLSFCNYPFVFDGAAKSMLLQTDAFMQMQTAYEEVQRRNIQSLFLPIDPVSPMLVLHVTRPNIVTDTLHQLEKQGPADLKKPLRRDCVILLQVIFMGEEAVDEGGVRKEFFLLLLREIMDPKYGMFKVYEESRLQWFNPMSFEDKKMFHLIGCLCGLAIYNSTIIQLDFPLVLYKKLLRRKPDIEDLREIMPSVGKGMQDLLEYDGDDIEDVFALSFEVTVESFGSVHSVPLVNDGANKSVNRENRQEYIDLYIDFIFNKSVENQYSGFQDGFLKVCGGRVLELFHPQELQAMVVGNENYDFLELEKNTMYKGDYHRYHPTIVWFWDVFHELPLDDKKKFLMYLTGSDRIPILGMQAVRMFIQPTEGGDKYLPVAHTCFNLLDLPKYSSKQILQEKLTMAIEQTEGFGIV</sequence>
<comment type="subcellular location">
    <subcellularLocation>
        <location evidence="1">Cytoplasm</location>
    </subcellularLocation>
</comment>
<accession>A0AA88XNM5</accession>
<dbReference type="InterPro" id="IPR009091">
    <property type="entry name" value="RCC1/BLIP-II"/>
</dbReference>
<dbReference type="GO" id="GO:0005737">
    <property type="term" value="C:cytoplasm"/>
    <property type="evidence" value="ECO:0007669"/>
    <property type="project" value="UniProtKB-SubCell"/>
</dbReference>
<dbReference type="AlphaFoldDB" id="A0AA88XNM5"/>
<dbReference type="PANTHER" id="PTHR45622:SF76">
    <property type="entry name" value="HECT AND RLD DOMAIN CONTAINING E3 UBIQUITIN LIGASE 4, ISOFORM C"/>
    <property type="match status" value="1"/>
</dbReference>
<dbReference type="Pfam" id="PF00632">
    <property type="entry name" value="HECT"/>
    <property type="match status" value="1"/>
</dbReference>
<dbReference type="SMART" id="SM00119">
    <property type="entry name" value="HECTc"/>
    <property type="match status" value="1"/>
</dbReference>
<dbReference type="InterPro" id="IPR000569">
    <property type="entry name" value="HECT_dom"/>
</dbReference>
<reference evidence="9" key="1">
    <citation type="submission" date="2019-08" db="EMBL/GenBank/DDBJ databases">
        <title>The improved chromosome-level genome for the pearl oyster Pinctada fucata martensii using PacBio sequencing and Hi-C.</title>
        <authorList>
            <person name="Zheng Z."/>
        </authorList>
    </citation>
    <scope>NUCLEOTIDE SEQUENCE</scope>
    <source>
        <strain evidence="9">ZZ-2019</strain>
        <tissue evidence="9">Adductor muscle</tissue>
    </source>
</reference>
<dbReference type="Pfam" id="PF25390">
    <property type="entry name" value="WD40_RLD"/>
    <property type="match status" value="1"/>
</dbReference>
<dbReference type="Gene3D" id="3.30.2410.10">
    <property type="entry name" value="Hect, E3 ligase catalytic domain"/>
    <property type="match status" value="1"/>
</dbReference>
<evidence type="ECO:0000259" key="8">
    <source>
        <dbReference type="PROSITE" id="PS50237"/>
    </source>
</evidence>
<dbReference type="SUPFAM" id="SSF56204">
    <property type="entry name" value="Hect, E3 ligase catalytic domain"/>
    <property type="match status" value="1"/>
</dbReference>
<dbReference type="InterPro" id="IPR035983">
    <property type="entry name" value="Hect_E3_ubiquitin_ligase"/>
</dbReference>
<feature type="repeat" description="RCC1" evidence="7">
    <location>
        <begin position="110"/>
        <end position="163"/>
    </location>
</feature>
<proteinExistence type="predicted"/>
<dbReference type="GO" id="GO:0004842">
    <property type="term" value="F:ubiquitin-protein transferase activity"/>
    <property type="evidence" value="ECO:0007669"/>
    <property type="project" value="InterPro"/>
</dbReference>
<dbReference type="PROSITE" id="PS00626">
    <property type="entry name" value="RCC1_2"/>
    <property type="match status" value="2"/>
</dbReference>
<keyword evidence="5 6" id="KW-0833">Ubl conjugation pathway</keyword>
<dbReference type="PANTHER" id="PTHR45622">
    <property type="entry name" value="UBIQUITIN-PROTEIN LIGASE E3A-RELATED"/>
    <property type="match status" value="1"/>
</dbReference>
<keyword evidence="4" id="KW-0677">Repeat</keyword>
<dbReference type="Gene3D" id="2.130.10.30">
    <property type="entry name" value="Regulator of chromosome condensation 1/beta-lactamase-inhibitor protein II"/>
    <property type="match status" value="1"/>
</dbReference>
<dbReference type="PROSITE" id="PS50012">
    <property type="entry name" value="RCC1_3"/>
    <property type="match status" value="5"/>
</dbReference>
<dbReference type="InterPro" id="IPR051709">
    <property type="entry name" value="Ub-ligase/GTPase-reg"/>
</dbReference>
<evidence type="ECO:0000256" key="6">
    <source>
        <dbReference type="PROSITE-ProRule" id="PRU00104"/>
    </source>
</evidence>
<dbReference type="FunFam" id="3.30.2410.10:FF:000003">
    <property type="entry name" value="probable E3 ubiquitin-protein ligase HERC4 isoform X1"/>
    <property type="match status" value="1"/>
</dbReference>
<dbReference type="FunFam" id="3.30.2160.10:FF:000004">
    <property type="entry name" value="probable E3 ubiquitin-protein ligase HERC4 isoform X1"/>
    <property type="match status" value="1"/>
</dbReference>
<keyword evidence="2" id="KW-0963">Cytoplasm</keyword>